<protein>
    <recommendedName>
        <fullName evidence="4">DUF1294 domain-containing protein</fullName>
    </recommendedName>
</protein>
<dbReference type="EMBL" id="DVMV01000001">
    <property type="protein sequence ID" value="HIU44678.1"/>
    <property type="molecule type" value="Genomic_DNA"/>
</dbReference>
<organism evidence="2 3">
    <name type="scientific">Candidatus Alloenteromonas pullicola</name>
    <dbReference type="NCBI Taxonomy" id="2840784"/>
    <lineage>
        <taxon>Bacteria</taxon>
        <taxon>Bacillati</taxon>
        <taxon>Bacillota</taxon>
        <taxon>Bacillota incertae sedis</taxon>
        <taxon>Candidatus Alloenteromonas</taxon>
    </lineage>
</organism>
<reference evidence="2" key="1">
    <citation type="submission" date="2020-10" db="EMBL/GenBank/DDBJ databases">
        <authorList>
            <person name="Gilroy R."/>
        </authorList>
    </citation>
    <scope>NUCLEOTIDE SEQUENCE</scope>
    <source>
        <strain evidence="2">ChiGjej1B1-22543</strain>
    </source>
</reference>
<comment type="caution">
    <text evidence="2">The sequence shown here is derived from an EMBL/GenBank/DDBJ whole genome shotgun (WGS) entry which is preliminary data.</text>
</comment>
<keyword evidence="1" id="KW-0812">Transmembrane</keyword>
<evidence type="ECO:0000313" key="3">
    <source>
        <dbReference type="Proteomes" id="UP000824070"/>
    </source>
</evidence>
<name>A0A9D1S2T7_9FIRM</name>
<evidence type="ECO:0000256" key="1">
    <source>
        <dbReference type="SAM" id="Phobius"/>
    </source>
</evidence>
<evidence type="ECO:0000313" key="2">
    <source>
        <dbReference type="EMBL" id="HIU44678.1"/>
    </source>
</evidence>
<gene>
    <name evidence="2" type="ORF">IAC52_00040</name>
</gene>
<feature type="transmembrane region" description="Helical" evidence="1">
    <location>
        <begin position="80"/>
        <end position="103"/>
    </location>
</feature>
<dbReference type="AlphaFoldDB" id="A0A9D1S2T7"/>
<accession>A0A9D1S2T7</accession>
<dbReference type="Proteomes" id="UP000824070">
    <property type="component" value="Unassembled WGS sequence"/>
</dbReference>
<sequence>MSFYWLLILIVLASFSAIAFCAKYAVDLKHQYDEDYKPAHFINEAEVLVIGAVGGSLGLLISYLAFKQLRDEDRFHHRRFILLTVLFLAIHIALLATLGYYGYLFFDGFF</sequence>
<keyword evidence="1" id="KW-1133">Transmembrane helix</keyword>
<feature type="transmembrane region" description="Helical" evidence="1">
    <location>
        <begin position="45"/>
        <end position="66"/>
    </location>
</feature>
<proteinExistence type="predicted"/>
<evidence type="ECO:0008006" key="4">
    <source>
        <dbReference type="Google" id="ProtNLM"/>
    </source>
</evidence>
<keyword evidence="1" id="KW-0472">Membrane</keyword>
<reference evidence="2" key="2">
    <citation type="journal article" date="2021" name="PeerJ">
        <title>Extensive microbial diversity within the chicken gut microbiome revealed by metagenomics and culture.</title>
        <authorList>
            <person name="Gilroy R."/>
            <person name="Ravi A."/>
            <person name="Getino M."/>
            <person name="Pursley I."/>
            <person name="Horton D.L."/>
            <person name="Alikhan N.F."/>
            <person name="Baker D."/>
            <person name="Gharbi K."/>
            <person name="Hall N."/>
            <person name="Watson M."/>
            <person name="Adriaenssens E.M."/>
            <person name="Foster-Nyarko E."/>
            <person name="Jarju S."/>
            <person name="Secka A."/>
            <person name="Antonio M."/>
            <person name="Oren A."/>
            <person name="Chaudhuri R.R."/>
            <person name="La Ragione R."/>
            <person name="Hildebrand F."/>
            <person name="Pallen M.J."/>
        </authorList>
    </citation>
    <scope>NUCLEOTIDE SEQUENCE</scope>
    <source>
        <strain evidence="2">ChiGjej1B1-22543</strain>
    </source>
</reference>